<comment type="cofactor">
    <cofactor evidence="1">
        <name>Zn(2+)</name>
        <dbReference type="ChEBI" id="CHEBI:29105"/>
    </cofactor>
</comment>
<gene>
    <name evidence="5" type="ORF">OCC_02457</name>
</gene>
<name>H3ZMM1_THELN</name>
<dbReference type="GO" id="GO:0009231">
    <property type="term" value="P:riboflavin biosynthetic process"/>
    <property type="evidence" value="ECO:0007669"/>
    <property type="project" value="TreeGrafter"/>
</dbReference>
<evidence type="ECO:0000256" key="3">
    <source>
        <dbReference type="ARBA" id="ARBA00022801"/>
    </source>
</evidence>
<dbReference type="HOGENOM" id="CLU_055029_3_1_2"/>
<sequence>MRMERLTWEEFEMAKAKASAILLPVGSVEAHGKHLPLGTDVFAPLEIARRVEKKLKDKGIEILIAPPIWYGHSFVLNVYPGTINVRADSLRRYVRDVMSEFAEEGFKKIILLNGHGGNVYPLIEASEEVAESYDVGIILINWWMDFRKEILEICSSQGHAGEDETSVMLAIAPELVKMEKAKGEKRSTPVRVIRRDVGLELFPDGVNDNPQGATREKGEKILEVVSDKIAKILEGML</sequence>
<keyword evidence="4" id="KW-0862">Zinc</keyword>
<protein>
    <submittedName>
        <fullName evidence="5">Amidase</fullName>
    </submittedName>
</protein>
<dbReference type="Gene3D" id="3.40.50.10310">
    <property type="entry name" value="Creatininase"/>
    <property type="match status" value="1"/>
</dbReference>
<dbReference type="RefSeq" id="WP_004066192.1">
    <property type="nucleotide sequence ID" value="NC_022084.1"/>
</dbReference>
<dbReference type="AlphaFoldDB" id="H3ZMM1"/>
<accession>H3ZMM1</accession>
<dbReference type="Proteomes" id="UP000015502">
    <property type="component" value="Chromosome"/>
</dbReference>
<dbReference type="EMBL" id="CP006670">
    <property type="protein sequence ID" value="EHR78815.1"/>
    <property type="molecule type" value="Genomic_DNA"/>
</dbReference>
<keyword evidence="2" id="KW-0479">Metal-binding</keyword>
<dbReference type="KEGG" id="tlt:OCC_02457"/>
<keyword evidence="6" id="KW-1185">Reference proteome</keyword>
<dbReference type="PANTHER" id="PTHR35005:SF1">
    <property type="entry name" value="2-AMINO-5-FORMYLAMINO-6-RIBOSYLAMINOPYRIMIDIN-4(3H)-ONE 5'-MONOPHOSPHATE DEFORMYLASE"/>
    <property type="match status" value="1"/>
</dbReference>
<dbReference type="PaxDb" id="523849-OCC_02457"/>
<dbReference type="PANTHER" id="PTHR35005">
    <property type="entry name" value="3-DEHYDRO-SCYLLO-INOSOSE HYDROLASE"/>
    <property type="match status" value="1"/>
</dbReference>
<evidence type="ECO:0000256" key="2">
    <source>
        <dbReference type="ARBA" id="ARBA00022723"/>
    </source>
</evidence>
<evidence type="ECO:0000256" key="1">
    <source>
        <dbReference type="ARBA" id="ARBA00001947"/>
    </source>
</evidence>
<dbReference type="InterPro" id="IPR024087">
    <property type="entry name" value="Creatininase-like_sf"/>
</dbReference>
<dbReference type="InterPro" id="IPR003785">
    <property type="entry name" value="Creatininase/forma_Hydrolase"/>
</dbReference>
<evidence type="ECO:0000313" key="5">
    <source>
        <dbReference type="EMBL" id="EHR78815.1"/>
    </source>
</evidence>
<organism evidence="5 6">
    <name type="scientific">Thermococcus litoralis (strain ATCC 51850 / DSM 5473 / JCM 8560 / NS-C)</name>
    <dbReference type="NCBI Taxonomy" id="523849"/>
    <lineage>
        <taxon>Archaea</taxon>
        <taxon>Methanobacteriati</taxon>
        <taxon>Methanobacteriota</taxon>
        <taxon>Thermococci</taxon>
        <taxon>Thermococcales</taxon>
        <taxon>Thermococcaceae</taxon>
        <taxon>Thermococcus</taxon>
    </lineage>
</organism>
<evidence type="ECO:0000313" key="6">
    <source>
        <dbReference type="Proteomes" id="UP000015502"/>
    </source>
</evidence>
<proteinExistence type="predicted"/>
<dbReference type="SUPFAM" id="SSF102215">
    <property type="entry name" value="Creatininase"/>
    <property type="match status" value="1"/>
</dbReference>
<dbReference type="Pfam" id="PF02633">
    <property type="entry name" value="Creatininase"/>
    <property type="match status" value="1"/>
</dbReference>
<dbReference type="STRING" id="523849.OCC_02457"/>
<dbReference type="OrthoDB" id="46121at2157"/>
<keyword evidence="3" id="KW-0378">Hydrolase</keyword>
<reference evidence="5 6" key="1">
    <citation type="journal article" date="2012" name="J. Bacteriol.">
        <title>Genome sequence of the model hyperthermophilic archaeon Thermococcus litoralis NS-C.</title>
        <authorList>
            <person name="Gardner A.F."/>
            <person name="Kumar S."/>
            <person name="Perler F.B."/>
        </authorList>
    </citation>
    <scope>NUCLEOTIDE SEQUENCE [LARGE SCALE GENOMIC DNA]</scope>
    <source>
        <strain evidence="6">ATCC 51850 / DSM 5473 / JCM 8560 / NS-C</strain>
    </source>
</reference>
<dbReference type="GO" id="GO:0016811">
    <property type="term" value="F:hydrolase activity, acting on carbon-nitrogen (but not peptide) bonds, in linear amides"/>
    <property type="evidence" value="ECO:0007669"/>
    <property type="project" value="TreeGrafter"/>
</dbReference>
<evidence type="ECO:0000256" key="4">
    <source>
        <dbReference type="ARBA" id="ARBA00022833"/>
    </source>
</evidence>
<dbReference type="GO" id="GO:0046872">
    <property type="term" value="F:metal ion binding"/>
    <property type="evidence" value="ECO:0007669"/>
    <property type="project" value="UniProtKB-KW"/>
</dbReference>
<dbReference type="GeneID" id="16550579"/>